<name>A0AA88DMW2_FICCA</name>
<reference evidence="2" key="1">
    <citation type="submission" date="2023-07" db="EMBL/GenBank/DDBJ databases">
        <title>draft genome sequence of fig (Ficus carica).</title>
        <authorList>
            <person name="Takahashi T."/>
            <person name="Nishimura K."/>
        </authorList>
    </citation>
    <scope>NUCLEOTIDE SEQUENCE</scope>
</reference>
<comment type="caution">
    <text evidence="2">The sequence shown here is derived from an EMBL/GenBank/DDBJ whole genome shotgun (WGS) entry which is preliminary data.</text>
</comment>
<proteinExistence type="predicted"/>
<evidence type="ECO:0000256" key="1">
    <source>
        <dbReference type="SAM" id="MobiDB-lite"/>
    </source>
</evidence>
<sequence length="152" mass="16899">MFRESSRKTQTLGSLSPSLSPDTPSTGRRRRQQSSPTRANLYARFLSLLTHGISRHRLLPARLKLASASESRRHGSRLSLISLSLSLSGSLLARRFGRWSLESLNSGSQSLASVARNMQILVDLRRHGLSRGVDLVCSQPHRRSNDHEDTEG</sequence>
<protein>
    <submittedName>
        <fullName evidence="2">Uncharacterized protein</fullName>
    </submittedName>
</protein>
<organism evidence="2 3">
    <name type="scientific">Ficus carica</name>
    <name type="common">Common fig</name>
    <dbReference type="NCBI Taxonomy" id="3494"/>
    <lineage>
        <taxon>Eukaryota</taxon>
        <taxon>Viridiplantae</taxon>
        <taxon>Streptophyta</taxon>
        <taxon>Embryophyta</taxon>
        <taxon>Tracheophyta</taxon>
        <taxon>Spermatophyta</taxon>
        <taxon>Magnoliopsida</taxon>
        <taxon>eudicotyledons</taxon>
        <taxon>Gunneridae</taxon>
        <taxon>Pentapetalae</taxon>
        <taxon>rosids</taxon>
        <taxon>fabids</taxon>
        <taxon>Rosales</taxon>
        <taxon>Moraceae</taxon>
        <taxon>Ficeae</taxon>
        <taxon>Ficus</taxon>
    </lineage>
</organism>
<dbReference type="EMBL" id="BTGU01000077">
    <property type="protein sequence ID" value="GMN58299.1"/>
    <property type="molecule type" value="Genomic_DNA"/>
</dbReference>
<evidence type="ECO:0000313" key="2">
    <source>
        <dbReference type="EMBL" id="GMN58299.1"/>
    </source>
</evidence>
<feature type="compositionally biased region" description="Low complexity" evidence="1">
    <location>
        <begin position="11"/>
        <end position="26"/>
    </location>
</feature>
<feature type="region of interest" description="Disordered" evidence="1">
    <location>
        <begin position="1"/>
        <end position="36"/>
    </location>
</feature>
<dbReference type="Proteomes" id="UP001187192">
    <property type="component" value="Unassembled WGS sequence"/>
</dbReference>
<evidence type="ECO:0000313" key="3">
    <source>
        <dbReference type="Proteomes" id="UP001187192"/>
    </source>
</evidence>
<gene>
    <name evidence="2" type="ORF">TIFTF001_027397</name>
</gene>
<dbReference type="AlphaFoldDB" id="A0AA88DMW2"/>
<keyword evidence="3" id="KW-1185">Reference proteome</keyword>
<accession>A0AA88DMW2</accession>